<dbReference type="OrthoDB" id="189226at2759"/>
<protein>
    <submittedName>
        <fullName evidence="3">Acylglycerol-3-phosphate acyltransferase-like protein</fullName>
    </submittedName>
</protein>
<dbReference type="AlphaFoldDB" id="E0S6T0"/>
<accession>E0S6T0</accession>
<dbReference type="EMBL" id="CP001945">
    <property type="protein sequence ID" value="ADM11415.1"/>
    <property type="molecule type" value="Genomic_DNA"/>
</dbReference>
<dbReference type="HOGENOM" id="CLU_041844_6_1_1"/>
<dbReference type="CDD" id="cd07990">
    <property type="entry name" value="LPLAT_LCLAT1-like"/>
    <property type="match status" value="1"/>
</dbReference>
<keyword evidence="1" id="KW-0812">Transmembrane</keyword>
<feature type="transmembrane region" description="Helical" evidence="1">
    <location>
        <begin position="12"/>
        <end position="34"/>
    </location>
</feature>
<dbReference type="PANTHER" id="PTHR10983">
    <property type="entry name" value="1-ACYLGLYCEROL-3-PHOSPHATE ACYLTRANSFERASE-RELATED"/>
    <property type="match status" value="1"/>
</dbReference>
<dbReference type="Pfam" id="PF01553">
    <property type="entry name" value="Acyltransferase"/>
    <property type="match status" value="1"/>
</dbReference>
<proteinExistence type="predicted"/>
<dbReference type="RefSeq" id="XP_003072775.1">
    <property type="nucleotide sequence ID" value="XM_003072729.1"/>
</dbReference>
<feature type="transmembrane region" description="Helical" evidence="1">
    <location>
        <begin position="113"/>
        <end position="132"/>
    </location>
</feature>
<dbReference type="Proteomes" id="UP000002313">
    <property type="component" value="Chromosome IV"/>
</dbReference>
<dbReference type="VEuPathDB" id="MicrosporidiaDB:Eint_041260"/>
<dbReference type="GeneID" id="9699016"/>
<sequence>MKKVPKILLKLVIFQGIIVLFLLGIPFSIFAYPLYIFNRPLCIQLSSFFAYTLWTLTSWMFNLSSTVNGAVSLGNESYLVISNHLGSVDFILINEITRKSGMMAHAKYAIKDGLRIFPIFYQIVVYLGFLVLKRSFEKDKKKIIEYLRFFDVSNLPIWFVLYPEGSRFTEKLKLESWRYSDKKGMIRLNNVLFPRYKGFKLICEQLRNSRIKKIVDITFSYSEGEVPPLWKFLFWDTKGSFNCDIRTVLINEIDDYEEFLYKSFERKDLLIEKWNSTGK</sequence>
<evidence type="ECO:0000313" key="4">
    <source>
        <dbReference type="Proteomes" id="UP000002313"/>
    </source>
</evidence>
<evidence type="ECO:0000259" key="2">
    <source>
        <dbReference type="SMART" id="SM00563"/>
    </source>
</evidence>
<dbReference type="KEGG" id="ein:Eint_041260"/>
<dbReference type="SUPFAM" id="SSF69593">
    <property type="entry name" value="Glycerol-3-phosphate (1)-acyltransferase"/>
    <property type="match status" value="1"/>
</dbReference>
<keyword evidence="1" id="KW-1133">Transmembrane helix</keyword>
<reference evidence="3 4" key="2">
    <citation type="journal article" date="2012" name="Proc. Natl. Acad. Sci. U.S.A.">
        <title>Gain and loss of multiple functionally related, horizontally transferred genes in the reduced genomes of two microsporidian parasites.</title>
        <authorList>
            <person name="Pombert J.-F."/>
            <person name="Selman M."/>
            <person name="Burki F."/>
            <person name="Bardell F.T."/>
            <person name="Farinelli L."/>
            <person name="Solter L.F."/>
            <person name="Whitman D.W."/>
            <person name="Weiss L.M."/>
            <person name="Corradi N."/>
            <person name="Keeling P.J."/>
        </authorList>
    </citation>
    <scope>NUCLEOTIDE SEQUENCE [LARGE SCALE GENOMIC DNA]</scope>
    <source>
        <strain evidence="3 4">ATCC 50506</strain>
    </source>
</reference>
<dbReference type="InterPro" id="IPR002123">
    <property type="entry name" value="Plipid/glycerol_acylTrfase"/>
</dbReference>
<reference evidence="3 4" key="1">
    <citation type="journal article" date="2010" name="Nat. Commun.">
        <title>The complete sequence of the smallest known nuclear genome from the microsporidian Encephalitozoon intestinalis.</title>
        <authorList>
            <person name="Corradi N."/>
            <person name="Pombert J.-F."/>
            <person name="Farinelli L."/>
            <person name="Didier E.S."/>
            <person name="Keeling P.J."/>
        </authorList>
    </citation>
    <scope>NUCLEOTIDE SEQUENCE [LARGE SCALE GENOMIC DNA]</scope>
    <source>
        <strain evidence="3 4">ATCC 50506</strain>
    </source>
</reference>
<organism evidence="3 4">
    <name type="scientific">Encephalitozoon intestinalis (strain ATCC 50506)</name>
    <name type="common">Microsporidian parasite</name>
    <name type="synonym">Septata intestinalis</name>
    <dbReference type="NCBI Taxonomy" id="876142"/>
    <lineage>
        <taxon>Eukaryota</taxon>
        <taxon>Fungi</taxon>
        <taxon>Fungi incertae sedis</taxon>
        <taxon>Microsporidia</taxon>
        <taxon>Unikaryonidae</taxon>
        <taxon>Encephalitozoon</taxon>
    </lineage>
</organism>
<gene>
    <name evidence="3" type="ORF">Eint_041260</name>
</gene>
<evidence type="ECO:0000313" key="3">
    <source>
        <dbReference type="EMBL" id="ADM11415.1"/>
    </source>
</evidence>
<dbReference type="GO" id="GO:0016746">
    <property type="term" value="F:acyltransferase activity"/>
    <property type="evidence" value="ECO:0007669"/>
    <property type="project" value="UniProtKB-KW"/>
</dbReference>
<feature type="domain" description="Phospholipid/glycerol acyltransferase" evidence="2">
    <location>
        <begin position="78"/>
        <end position="200"/>
    </location>
</feature>
<evidence type="ECO:0000256" key="1">
    <source>
        <dbReference type="SAM" id="Phobius"/>
    </source>
</evidence>
<keyword evidence="4" id="KW-1185">Reference proteome</keyword>
<dbReference type="SMART" id="SM00563">
    <property type="entry name" value="PlsC"/>
    <property type="match status" value="1"/>
</dbReference>
<dbReference type="GO" id="GO:0012505">
    <property type="term" value="C:endomembrane system"/>
    <property type="evidence" value="ECO:0007669"/>
    <property type="project" value="TreeGrafter"/>
</dbReference>
<keyword evidence="1" id="KW-0472">Membrane</keyword>
<dbReference type="PANTHER" id="PTHR10983:SF16">
    <property type="entry name" value="LYSOCARDIOLIPIN ACYLTRANSFERASE 1"/>
    <property type="match status" value="1"/>
</dbReference>
<name>E0S6T0_ENCIT</name>